<dbReference type="InterPro" id="IPR013078">
    <property type="entry name" value="His_Pase_superF_clade-1"/>
</dbReference>
<feature type="region of interest" description="Disordered" evidence="1">
    <location>
        <begin position="13"/>
        <end position="39"/>
    </location>
</feature>
<gene>
    <name evidence="2" type="ORF">P3W85_43010</name>
</gene>
<dbReference type="PANTHER" id="PTHR47623:SF1">
    <property type="entry name" value="OS09G0287300 PROTEIN"/>
    <property type="match status" value="1"/>
</dbReference>
<reference evidence="2 3" key="1">
    <citation type="submission" date="2023-03" db="EMBL/GenBank/DDBJ databases">
        <title>Draft assemblies of triclosan tolerant bacteria isolated from returned activated sludge.</title>
        <authorList>
            <person name="Van Hamelsveld S."/>
        </authorList>
    </citation>
    <scope>NUCLEOTIDE SEQUENCE [LARGE SCALE GENOMIC DNA]</scope>
    <source>
        <strain evidence="2 3">GW210010_S58</strain>
    </source>
</reference>
<dbReference type="CDD" id="cd07067">
    <property type="entry name" value="HP_PGM_like"/>
    <property type="match status" value="1"/>
</dbReference>
<dbReference type="EMBL" id="JARJLM010000695">
    <property type="protein sequence ID" value="MDF3839661.1"/>
    <property type="molecule type" value="Genomic_DNA"/>
</dbReference>
<dbReference type="Pfam" id="PF00300">
    <property type="entry name" value="His_Phos_1"/>
    <property type="match status" value="1"/>
</dbReference>
<evidence type="ECO:0000313" key="3">
    <source>
        <dbReference type="Proteomes" id="UP001216674"/>
    </source>
</evidence>
<name>A0ABT6B441_9BURK</name>
<sequence>MKILFLVRHAKSSRDDPSLPDRQRPLDDRGRHDASKMGKRLTDRGVEPDLLVSSPALRALTTAQLIADEIGYQRKDIVVDERLYASSPDNLLAVICALDDRLDRVMLFGHNPEFTDLAHRLSSTIIDMPTCTVAAFCFDAKAWADVAEIGPAEVRMDTPKR</sequence>
<dbReference type="Gene3D" id="3.40.50.1240">
    <property type="entry name" value="Phosphoglycerate mutase-like"/>
    <property type="match status" value="1"/>
</dbReference>
<proteinExistence type="predicted"/>
<dbReference type="PANTHER" id="PTHR47623">
    <property type="entry name" value="OS09G0287300 PROTEIN"/>
    <property type="match status" value="1"/>
</dbReference>
<evidence type="ECO:0000256" key="1">
    <source>
        <dbReference type="SAM" id="MobiDB-lite"/>
    </source>
</evidence>
<organism evidence="2 3">
    <name type="scientific">Cupriavidus basilensis</name>
    <dbReference type="NCBI Taxonomy" id="68895"/>
    <lineage>
        <taxon>Bacteria</taxon>
        <taxon>Pseudomonadati</taxon>
        <taxon>Pseudomonadota</taxon>
        <taxon>Betaproteobacteria</taxon>
        <taxon>Burkholderiales</taxon>
        <taxon>Burkholderiaceae</taxon>
        <taxon>Cupriavidus</taxon>
    </lineage>
</organism>
<protein>
    <submittedName>
        <fullName evidence="2">Histidine phosphatase family protein</fullName>
    </submittedName>
</protein>
<dbReference type="RefSeq" id="WP_276269304.1">
    <property type="nucleotide sequence ID" value="NZ_JARJLM010000695.1"/>
</dbReference>
<dbReference type="InterPro" id="IPR029033">
    <property type="entry name" value="His_PPase_superfam"/>
</dbReference>
<accession>A0ABT6B441</accession>
<dbReference type="SUPFAM" id="SSF53254">
    <property type="entry name" value="Phosphoglycerate mutase-like"/>
    <property type="match status" value="1"/>
</dbReference>
<evidence type="ECO:0000313" key="2">
    <source>
        <dbReference type="EMBL" id="MDF3839661.1"/>
    </source>
</evidence>
<comment type="caution">
    <text evidence="2">The sequence shown here is derived from an EMBL/GenBank/DDBJ whole genome shotgun (WGS) entry which is preliminary data.</text>
</comment>
<keyword evidence="3" id="KW-1185">Reference proteome</keyword>
<dbReference type="Proteomes" id="UP001216674">
    <property type="component" value="Unassembled WGS sequence"/>
</dbReference>